<dbReference type="InterPro" id="IPR027417">
    <property type="entry name" value="P-loop_NTPase"/>
</dbReference>
<dbReference type="Proteomes" id="UP000287605">
    <property type="component" value="Unassembled WGS sequence"/>
</dbReference>
<gene>
    <name evidence="1" type="ORF">CBF29_07905</name>
</gene>
<dbReference type="OrthoDB" id="5413799at2"/>
<evidence type="ECO:0008006" key="3">
    <source>
        <dbReference type="Google" id="ProtNLM"/>
    </source>
</evidence>
<protein>
    <recommendedName>
        <fullName evidence="3">ATP-binding protein</fullName>
    </recommendedName>
</protein>
<organism evidence="1 2">
    <name type="scientific">Vagococcus elongatus</name>
    <dbReference type="NCBI Taxonomy" id="180344"/>
    <lineage>
        <taxon>Bacteria</taxon>
        <taxon>Bacillati</taxon>
        <taxon>Bacillota</taxon>
        <taxon>Bacilli</taxon>
        <taxon>Lactobacillales</taxon>
        <taxon>Enterococcaceae</taxon>
        <taxon>Vagococcus</taxon>
    </lineage>
</organism>
<dbReference type="EMBL" id="NGKA01000010">
    <property type="protein sequence ID" value="RSU11592.1"/>
    <property type="molecule type" value="Genomic_DNA"/>
</dbReference>
<dbReference type="RefSeq" id="WP_126809215.1">
    <property type="nucleotide sequence ID" value="NZ_NGKA01000010.1"/>
</dbReference>
<evidence type="ECO:0000313" key="2">
    <source>
        <dbReference type="Proteomes" id="UP000287605"/>
    </source>
</evidence>
<keyword evidence="2" id="KW-1185">Reference proteome</keyword>
<sequence>MNISSGVIAKAQKVVIYGPEGIGKSTLAAQFPLPLFTDTEGSTHNMDVRRLDKPTSWTMLLQQVEFVKNARPCETYIIDTADWAELLCIEHICKTHNKKGIEDFGYGNGYTYLGEEFGRLLNKLTELIEVGINVVLTAHSQIKRFERPDEMGAYDRWELKLGNKKTVATTASLVKEWADIVLFCNFQVTVVSSGNNSNAKKKGVGGKRMMYTTHNPAWDAKNRFGLPDQMDMSYQGIAHIFNRQNDIENQQPVSQQAQEPQEPVTQQEELIKTPSFSREAQIEIPGIIPVSVADLMKSSQVTVEEIKAIIYQGGFMPQDTPLENIPQDLWNYLVTNWDKALNLLNTQIRKF</sequence>
<dbReference type="AlphaFoldDB" id="A0A430AU58"/>
<dbReference type="SUPFAM" id="SSF52540">
    <property type="entry name" value="P-loop containing nucleoside triphosphate hydrolases"/>
    <property type="match status" value="1"/>
</dbReference>
<evidence type="ECO:0000313" key="1">
    <source>
        <dbReference type="EMBL" id="RSU11592.1"/>
    </source>
</evidence>
<dbReference type="Pfam" id="PF13479">
    <property type="entry name" value="AAA_24"/>
    <property type="match status" value="1"/>
</dbReference>
<name>A0A430AU58_9ENTE</name>
<comment type="caution">
    <text evidence="1">The sequence shown here is derived from an EMBL/GenBank/DDBJ whole genome shotgun (WGS) entry which is preliminary data.</text>
</comment>
<reference evidence="1 2" key="1">
    <citation type="submission" date="2017-05" db="EMBL/GenBank/DDBJ databases">
        <title>Vagococcus spp. assemblies.</title>
        <authorList>
            <person name="Gulvik C.A."/>
        </authorList>
    </citation>
    <scope>NUCLEOTIDE SEQUENCE [LARGE SCALE GENOMIC DNA]</scope>
    <source>
        <strain evidence="1 2">CCUG 51432</strain>
    </source>
</reference>
<proteinExistence type="predicted"/>
<accession>A0A430AU58</accession>